<feature type="domain" description="Peptidase A2" evidence="9">
    <location>
        <begin position="52"/>
        <end position="128"/>
    </location>
</feature>
<dbReference type="PROSITE" id="PS50175">
    <property type="entry name" value="ASP_PROT_RETROV"/>
    <property type="match status" value="1"/>
</dbReference>
<evidence type="ECO:0000256" key="5">
    <source>
        <dbReference type="ARBA" id="ARBA00022759"/>
    </source>
</evidence>
<dbReference type="PANTHER" id="PTHR24559">
    <property type="entry name" value="TRANSPOSON TY3-I GAG-POL POLYPROTEIN"/>
    <property type="match status" value="1"/>
</dbReference>
<feature type="non-terminal residue" evidence="11">
    <location>
        <position position="415"/>
    </location>
</feature>
<dbReference type="PaxDb" id="67767-A0A0J7K273"/>
<dbReference type="CDD" id="cd00303">
    <property type="entry name" value="retropepsin_like"/>
    <property type="match status" value="1"/>
</dbReference>
<dbReference type="PROSITE" id="PS50878">
    <property type="entry name" value="RT_POL"/>
    <property type="match status" value="1"/>
</dbReference>
<comment type="caution">
    <text evidence="11">The sequence shown here is derived from an EMBL/GenBank/DDBJ whole genome shotgun (WGS) entry which is preliminary data.</text>
</comment>
<dbReference type="FunFam" id="3.10.10.10:FF:000007">
    <property type="entry name" value="Retrovirus-related Pol polyprotein from transposon 17.6-like Protein"/>
    <property type="match status" value="1"/>
</dbReference>
<dbReference type="Pfam" id="PF00078">
    <property type="entry name" value="RVT_1"/>
    <property type="match status" value="1"/>
</dbReference>
<reference evidence="11 12" key="1">
    <citation type="submission" date="2015-04" db="EMBL/GenBank/DDBJ databases">
        <title>Lasius niger genome sequencing.</title>
        <authorList>
            <person name="Konorov E.A."/>
            <person name="Nikitin M.A."/>
            <person name="Kirill M.V."/>
            <person name="Chang P."/>
        </authorList>
    </citation>
    <scope>NUCLEOTIDE SEQUENCE [LARGE SCALE GENOMIC DNA]</scope>
    <source>
        <tissue evidence="11">Whole</tissue>
    </source>
</reference>
<dbReference type="CDD" id="cd01647">
    <property type="entry name" value="RT_LTR"/>
    <property type="match status" value="1"/>
</dbReference>
<accession>A0A0J7K273</accession>
<dbReference type="GO" id="GO:0004190">
    <property type="term" value="F:aspartic-type endopeptidase activity"/>
    <property type="evidence" value="ECO:0007669"/>
    <property type="project" value="InterPro"/>
</dbReference>
<name>A0A0J7K273_LASNI</name>
<keyword evidence="4" id="KW-0540">Nuclease</keyword>
<dbReference type="AlphaFoldDB" id="A0A0J7K273"/>
<dbReference type="InterPro" id="IPR001995">
    <property type="entry name" value="Peptidase_A2_cat"/>
</dbReference>
<dbReference type="STRING" id="67767.A0A0J7K273"/>
<dbReference type="InterPro" id="IPR021109">
    <property type="entry name" value="Peptidase_aspartic_dom_sf"/>
</dbReference>
<evidence type="ECO:0000313" key="12">
    <source>
        <dbReference type="Proteomes" id="UP000036403"/>
    </source>
</evidence>
<sequence length="415" mass="47170">MSIAFWKQGLVELCRASGLTDSENAPDIIQCSRISRIKNNFYYKGNLDGGICRFRIDTGSDVSILSEEFVKGPKEHFEIENCCLKYPTGELIKVKYKVNVVIELGKHVVEIPIIVANISDDCILGIDFLKKINLERIFESQFEDLIAGNCGVLEHDIKVTDSKPIKQAPRRVPIYLREEVDRIIKEMKSQGVIEESRSPWVSPVVLVKKKDGSFRFCVDYRKLNSVTVKDSYPLPRIEDILDQLSGNSWFSTLDLKSGYWQVKLSSKDKEKTAFSVGNGLWQFNVMPFGLCNAPATFERLMEKVFQEILSKICLIYLDDIIVFSKTLEEMIENLRKAFLRLRSANLKINPKKCSLFGREVKYFGHVVSEQGITTDPEKISAVRNWPVPQNSDARKATLATRNRGGENDAHKAKTA</sequence>
<evidence type="ECO:0000256" key="2">
    <source>
        <dbReference type="ARBA" id="ARBA00022679"/>
    </source>
</evidence>
<dbReference type="Gene3D" id="3.30.70.270">
    <property type="match status" value="1"/>
</dbReference>
<proteinExistence type="predicted"/>
<evidence type="ECO:0000256" key="6">
    <source>
        <dbReference type="ARBA" id="ARBA00022801"/>
    </source>
</evidence>
<evidence type="ECO:0000256" key="3">
    <source>
        <dbReference type="ARBA" id="ARBA00022695"/>
    </source>
</evidence>
<dbReference type="OrthoDB" id="7701233at2759"/>
<dbReference type="FunFam" id="3.10.10.10:FF:000002">
    <property type="entry name" value="Retrovirus-related Pol polyprotein from transposon 17.6-like protein"/>
    <property type="match status" value="1"/>
</dbReference>
<keyword evidence="1" id="KW-0645">Protease</keyword>
<dbReference type="SUPFAM" id="SSF50630">
    <property type="entry name" value="Acid proteases"/>
    <property type="match status" value="1"/>
</dbReference>
<keyword evidence="5" id="KW-0255">Endonuclease</keyword>
<evidence type="ECO:0000313" key="11">
    <source>
        <dbReference type="EMBL" id="KMQ84394.1"/>
    </source>
</evidence>
<dbReference type="InterPro" id="IPR043128">
    <property type="entry name" value="Rev_trsase/Diguanyl_cyclase"/>
</dbReference>
<dbReference type="InterPro" id="IPR043502">
    <property type="entry name" value="DNA/RNA_pol_sf"/>
</dbReference>
<evidence type="ECO:0000259" key="10">
    <source>
        <dbReference type="PROSITE" id="PS50878"/>
    </source>
</evidence>
<gene>
    <name evidence="11" type="ORF">RF55_17825</name>
</gene>
<keyword evidence="3" id="KW-0548">Nucleotidyltransferase</keyword>
<dbReference type="GO" id="GO:0006508">
    <property type="term" value="P:proteolysis"/>
    <property type="evidence" value="ECO:0007669"/>
    <property type="project" value="UniProtKB-KW"/>
</dbReference>
<dbReference type="InterPro" id="IPR053134">
    <property type="entry name" value="RNA-dir_DNA_polymerase"/>
</dbReference>
<feature type="region of interest" description="Disordered" evidence="8">
    <location>
        <begin position="393"/>
        <end position="415"/>
    </location>
</feature>
<keyword evidence="12" id="KW-1185">Reference proteome</keyword>
<dbReference type="InterPro" id="IPR000477">
    <property type="entry name" value="RT_dom"/>
</dbReference>
<keyword evidence="2" id="KW-0808">Transferase</keyword>
<evidence type="ECO:0000256" key="4">
    <source>
        <dbReference type="ARBA" id="ARBA00022722"/>
    </source>
</evidence>
<evidence type="ECO:0000256" key="1">
    <source>
        <dbReference type="ARBA" id="ARBA00022670"/>
    </source>
</evidence>
<evidence type="ECO:0000256" key="7">
    <source>
        <dbReference type="ARBA" id="ARBA00022918"/>
    </source>
</evidence>
<dbReference type="PANTHER" id="PTHR24559:SF435">
    <property type="entry name" value="RIBONUCLEASE H"/>
    <property type="match status" value="1"/>
</dbReference>
<dbReference type="GO" id="GO:0003964">
    <property type="term" value="F:RNA-directed DNA polymerase activity"/>
    <property type="evidence" value="ECO:0007669"/>
    <property type="project" value="UniProtKB-KW"/>
</dbReference>
<evidence type="ECO:0000259" key="9">
    <source>
        <dbReference type="PROSITE" id="PS50175"/>
    </source>
</evidence>
<dbReference type="EMBL" id="LBMM01016537">
    <property type="protein sequence ID" value="KMQ84394.1"/>
    <property type="molecule type" value="Genomic_DNA"/>
</dbReference>
<dbReference type="Gene3D" id="3.10.10.10">
    <property type="entry name" value="HIV Type 1 Reverse Transcriptase, subunit A, domain 1"/>
    <property type="match status" value="1"/>
</dbReference>
<keyword evidence="7" id="KW-0695">RNA-directed DNA polymerase</keyword>
<dbReference type="Gene3D" id="2.40.70.10">
    <property type="entry name" value="Acid Proteases"/>
    <property type="match status" value="1"/>
</dbReference>
<keyword evidence="6" id="KW-0378">Hydrolase</keyword>
<dbReference type="GO" id="GO:0004519">
    <property type="term" value="F:endonuclease activity"/>
    <property type="evidence" value="ECO:0007669"/>
    <property type="project" value="UniProtKB-KW"/>
</dbReference>
<evidence type="ECO:0000256" key="8">
    <source>
        <dbReference type="SAM" id="MobiDB-lite"/>
    </source>
</evidence>
<organism evidence="11 12">
    <name type="scientific">Lasius niger</name>
    <name type="common">Black garden ant</name>
    <dbReference type="NCBI Taxonomy" id="67767"/>
    <lineage>
        <taxon>Eukaryota</taxon>
        <taxon>Metazoa</taxon>
        <taxon>Ecdysozoa</taxon>
        <taxon>Arthropoda</taxon>
        <taxon>Hexapoda</taxon>
        <taxon>Insecta</taxon>
        <taxon>Pterygota</taxon>
        <taxon>Neoptera</taxon>
        <taxon>Endopterygota</taxon>
        <taxon>Hymenoptera</taxon>
        <taxon>Apocrita</taxon>
        <taxon>Aculeata</taxon>
        <taxon>Formicoidea</taxon>
        <taxon>Formicidae</taxon>
        <taxon>Formicinae</taxon>
        <taxon>Lasius</taxon>
        <taxon>Lasius</taxon>
    </lineage>
</organism>
<dbReference type="SUPFAM" id="SSF56672">
    <property type="entry name" value="DNA/RNA polymerases"/>
    <property type="match status" value="1"/>
</dbReference>
<feature type="domain" description="Reverse transcriptase" evidence="10">
    <location>
        <begin position="188"/>
        <end position="367"/>
    </location>
</feature>
<dbReference type="Proteomes" id="UP000036403">
    <property type="component" value="Unassembled WGS sequence"/>
</dbReference>
<protein>
    <submittedName>
        <fullName evidence="11">Krab-a domain-containing protein</fullName>
    </submittedName>
</protein>
<feature type="compositionally biased region" description="Basic and acidic residues" evidence="8">
    <location>
        <begin position="403"/>
        <end position="415"/>
    </location>
</feature>